<dbReference type="InterPro" id="IPR001683">
    <property type="entry name" value="PX_dom"/>
</dbReference>
<dbReference type="EMBL" id="JAGDFM010000047">
    <property type="protein sequence ID" value="KAG7389263.1"/>
    <property type="molecule type" value="Genomic_DNA"/>
</dbReference>
<name>A0A8T1WB32_9STRA</name>
<keyword evidence="4" id="KW-1185">Reference proteome</keyword>
<sequence length="475" mass="51924">MAIALRCRPTGKLQLTVNLCLPKSLQFAPQVQTKDNTQERQGKVALAYRYPSVAISLRPSRIKAAIIMMYSAELSMALAHRQRRRASSSARKRALTLTEGATTGSGRSLTTTGSSDATDLEGDAQVPPAVKYLEQVALELSVSKKHADVRYVMTVRHAELAVAWRHARSFDEYRKLQQRLLKKLQHGHFCDADCPWLYGFLKSYFPKKLVFTFSSARVVEQRKQTLERFFAALYGFLTDRKNACCSVVMTVFADELVEFVYGDALQQYGLENPAKSAVLAPDERMALLAKSGGYSSKWEASEKLQLLERGRDRDSDRQQVSSRHSSLTNSCRESVADDDVVNDPNCGSCGLCGSPLCGVAFGSSTSTSSSALSLSPSDEDNSSSSGPGVPPLSRSNSDSGVFAPPWLGTLRTTGSGSANSFGGTRRSSTSASRRRAATYYLTTLSCGHQFHDECIVPKLNESLNCPTCGRVQTNE</sequence>
<organism evidence="3 4">
    <name type="scientific">Phytophthora pseudosyringae</name>
    <dbReference type="NCBI Taxonomy" id="221518"/>
    <lineage>
        <taxon>Eukaryota</taxon>
        <taxon>Sar</taxon>
        <taxon>Stramenopiles</taxon>
        <taxon>Oomycota</taxon>
        <taxon>Peronosporomycetes</taxon>
        <taxon>Peronosporales</taxon>
        <taxon>Peronosporaceae</taxon>
        <taxon>Phytophthora</taxon>
    </lineage>
</organism>
<accession>A0A8T1WB32</accession>
<evidence type="ECO:0000259" key="2">
    <source>
        <dbReference type="PROSITE" id="PS50195"/>
    </source>
</evidence>
<feature type="domain" description="PX" evidence="2">
    <location>
        <begin position="129"/>
        <end position="259"/>
    </location>
</feature>
<protein>
    <recommendedName>
        <fullName evidence="2">PX domain-containing protein</fullName>
    </recommendedName>
</protein>
<evidence type="ECO:0000313" key="3">
    <source>
        <dbReference type="EMBL" id="KAG7389263.1"/>
    </source>
</evidence>
<dbReference type="GO" id="GO:0035091">
    <property type="term" value="F:phosphatidylinositol binding"/>
    <property type="evidence" value="ECO:0007669"/>
    <property type="project" value="InterPro"/>
</dbReference>
<feature type="compositionally biased region" description="Basic residues" evidence="1">
    <location>
        <begin position="85"/>
        <end position="94"/>
    </location>
</feature>
<feature type="compositionally biased region" description="Low complexity" evidence="1">
    <location>
        <begin position="368"/>
        <end position="395"/>
    </location>
</feature>
<feature type="region of interest" description="Disordered" evidence="1">
    <location>
        <begin position="309"/>
        <end position="334"/>
    </location>
</feature>
<dbReference type="PROSITE" id="PS50195">
    <property type="entry name" value="PX"/>
    <property type="match status" value="1"/>
</dbReference>
<dbReference type="Proteomes" id="UP000694044">
    <property type="component" value="Unassembled WGS sequence"/>
</dbReference>
<reference evidence="3" key="1">
    <citation type="submission" date="2021-02" db="EMBL/GenBank/DDBJ databases">
        <authorList>
            <person name="Palmer J.M."/>
        </authorList>
    </citation>
    <scope>NUCLEOTIDE SEQUENCE</scope>
    <source>
        <strain evidence="3">SCRP734</strain>
    </source>
</reference>
<feature type="region of interest" description="Disordered" evidence="1">
    <location>
        <begin position="85"/>
        <end position="121"/>
    </location>
</feature>
<feature type="compositionally biased region" description="Polar residues" evidence="1">
    <location>
        <begin position="410"/>
        <end position="422"/>
    </location>
</feature>
<evidence type="ECO:0000313" key="4">
    <source>
        <dbReference type="Proteomes" id="UP000694044"/>
    </source>
</evidence>
<dbReference type="InterPro" id="IPR001841">
    <property type="entry name" value="Znf_RING"/>
</dbReference>
<dbReference type="AlphaFoldDB" id="A0A8T1WB32"/>
<feature type="region of interest" description="Disordered" evidence="1">
    <location>
        <begin position="368"/>
        <end position="429"/>
    </location>
</feature>
<dbReference type="Pfam" id="PF13923">
    <property type="entry name" value="zf-C3HC4_2"/>
    <property type="match status" value="1"/>
</dbReference>
<dbReference type="OrthoDB" id="119628at2759"/>
<feature type="compositionally biased region" description="Low complexity" evidence="1">
    <location>
        <begin position="100"/>
        <end position="115"/>
    </location>
</feature>
<proteinExistence type="predicted"/>
<gene>
    <name evidence="3" type="ORF">PHYPSEUDO_010821</name>
</gene>
<evidence type="ECO:0000256" key="1">
    <source>
        <dbReference type="SAM" id="MobiDB-lite"/>
    </source>
</evidence>
<feature type="compositionally biased region" description="Polar residues" evidence="1">
    <location>
        <begin position="318"/>
        <end position="332"/>
    </location>
</feature>
<comment type="caution">
    <text evidence="3">The sequence shown here is derived from an EMBL/GenBank/DDBJ whole genome shotgun (WGS) entry which is preliminary data.</text>
</comment>